<gene>
    <name evidence="1" type="ORF">PILCRDRAFT_814206</name>
</gene>
<sequence>MENTRIAWVVETRLAKASEDFEFVGFNGLGSHGNHELERDVPTVLNNTAGGNRAIQLVKDGKFGCTDPPMWYQLQAIL</sequence>
<dbReference type="InParanoid" id="A0A0C3BP92"/>
<evidence type="ECO:0000313" key="2">
    <source>
        <dbReference type="Proteomes" id="UP000054166"/>
    </source>
</evidence>
<keyword evidence="2" id="KW-1185">Reference proteome</keyword>
<proteinExistence type="predicted"/>
<reference evidence="2" key="2">
    <citation type="submission" date="2015-01" db="EMBL/GenBank/DDBJ databases">
        <title>Evolutionary Origins and Diversification of the Mycorrhizal Mutualists.</title>
        <authorList>
            <consortium name="DOE Joint Genome Institute"/>
            <consortium name="Mycorrhizal Genomics Consortium"/>
            <person name="Kohler A."/>
            <person name="Kuo A."/>
            <person name="Nagy L.G."/>
            <person name="Floudas D."/>
            <person name="Copeland A."/>
            <person name="Barry K.W."/>
            <person name="Cichocki N."/>
            <person name="Veneault-Fourrey C."/>
            <person name="LaButti K."/>
            <person name="Lindquist E.A."/>
            <person name="Lipzen A."/>
            <person name="Lundell T."/>
            <person name="Morin E."/>
            <person name="Murat C."/>
            <person name="Riley R."/>
            <person name="Ohm R."/>
            <person name="Sun H."/>
            <person name="Tunlid A."/>
            <person name="Henrissat B."/>
            <person name="Grigoriev I.V."/>
            <person name="Hibbett D.S."/>
            <person name="Martin F."/>
        </authorList>
    </citation>
    <scope>NUCLEOTIDE SEQUENCE [LARGE SCALE GENOMIC DNA]</scope>
    <source>
        <strain evidence="2">F 1598</strain>
    </source>
</reference>
<evidence type="ECO:0000313" key="1">
    <source>
        <dbReference type="EMBL" id="KIM88308.1"/>
    </source>
</evidence>
<dbReference type="AlphaFoldDB" id="A0A0C3BP92"/>
<protein>
    <submittedName>
        <fullName evidence="1">Uncharacterized protein</fullName>
    </submittedName>
</protein>
<dbReference type="Proteomes" id="UP000054166">
    <property type="component" value="Unassembled WGS sequence"/>
</dbReference>
<name>A0A0C3BP92_PILCF</name>
<reference evidence="1 2" key="1">
    <citation type="submission" date="2014-04" db="EMBL/GenBank/DDBJ databases">
        <authorList>
            <consortium name="DOE Joint Genome Institute"/>
            <person name="Kuo A."/>
            <person name="Tarkka M."/>
            <person name="Buscot F."/>
            <person name="Kohler A."/>
            <person name="Nagy L.G."/>
            <person name="Floudas D."/>
            <person name="Copeland A."/>
            <person name="Barry K.W."/>
            <person name="Cichocki N."/>
            <person name="Veneault-Fourrey C."/>
            <person name="LaButti K."/>
            <person name="Lindquist E.A."/>
            <person name="Lipzen A."/>
            <person name="Lundell T."/>
            <person name="Morin E."/>
            <person name="Murat C."/>
            <person name="Sun H."/>
            <person name="Tunlid A."/>
            <person name="Henrissat B."/>
            <person name="Grigoriev I.V."/>
            <person name="Hibbett D.S."/>
            <person name="Martin F."/>
            <person name="Nordberg H.P."/>
            <person name="Cantor M.N."/>
            <person name="Hua S.X."/>
        </authorList>
    </citation>
    <scope>NUCLEOTIDE SEQUENCE [LARGE SCALE GENOMIC DNA]</scope>
    <source>
        <strain evidence="1 2">F 1598</strain>
    </source>
</reference>
<accession>A0A0C3BP92</accession>
<organism evidence="1 2">
    <name type="scientific">Piloderma croceum (strain F 1598)</name>
    <dbReference type="NCBI Taxonomy" id="765440"/>
    <lineage>
        <taxon>Eukaryota</taxon>
        <taxon>Fungi</taxon>
        <taxon>Dikarya</taxon>
        <taxon>Basidiomycota</taxon>
        <taxon>Agaricomycotina</taxon>
        <taxon>Agaricomycetes</taxon>
        <taxon>Agaricomycetidae</taxon>
        <taxon>Atheliales</taxon>
        <taxon>Atheliaceae</taxon>
        <taxon>Piloderma</taxon>
    </lineage>
</organism>
<dbReference type="EMBL" id="KN832977">
    <property type="protein sequence ID" value="KIM88308.1"/>
    <property type="molecule type" value="Genomic_DNA"/>
</dbReference>
<dbReference type="HOGENOM" id="CLU_2622860_0_0_1"/>